<evidence type="ECO:0000313" key="3">
    <source>
        <dbReference type="RefSeq" id="XP_026488981.2"/>
    </source>
</evidence>
<dbReference type="OrthoDB" id="6432525at2759"/>
<dbReference type="SUPFAM" id="SSF46938">
    <property type="entry name" value="CRAL/TRIO N-terminal domain"/>
    <property type="match status" value="1"/>
</dbReference>
<dbReference type="InterPro" id="IPR036273">
    <property type="entry name" value="CRAL/TRIO_N_dom_sf"/>
</dbReference>
<dbReference type="InterPro" id="IPR001251">
    <property type="entry name" value="CRAL-TRIO_dom"/>
</dbReference>
<dbReference type="InterPro" id="IPR036865">
    <property type="entry name" value="CRAL-TRIO_dom_sf"/>
</dbReference>
<dbReference type="Gene3D" id="3.40.525.10">
    <property type="entry name" value="CRAL-TRIO lipid binding domain"/>
    <property type="match status" value="1"/>
</dbReference>
<dbReference type="PANTHER" id="PTHR10174">
    <property type="entry name" value="ALPHA-TOCOPHEROL TRANSFER PROTEIN-RELATED"/>
    <property type="match status" value="1"/>
</dbReference>
<evidence type="ECO:0000259" key="1">
    <source>
        <dbReference type="PROSITE" id="PS50191"/>
    </source>
</evidence>
<dbReference type="SUPFAM" id="SSF52087">
    <property type="entry name" value="CRAL/TRIO domain"/>
    <property type="match status" value="1"/>
</dbReference>
<dbReference type="Proteomes" id="UP001652626">
    <property type="component" value="Chromosome 21"/>
</dbReference>
<feature type="domain" description="CRAL-TRIO" evidence="1">
    <location>
        <begin position="88"/>
        <end position="251"/>
    </location>
</feature>
<gene>
    <name evidence="3" type="primary">LOC113395579</name>
</gene>
<dbReference type="Pfam" id="PF00650">
    <property type="entry name" value="CRAL_TRIO"/>
    <property type="match status" value="1"/>
</dbReference>
<dbReference type="SMART" id="SM00516">
    <property type="entry name" value="SEC14"/>
    <property type="match status" value="1"/>
</dbReference>
<dbReference type="CDD" id="cd00170">
    <property type="entry name" value="SEC14"/>
    <property type="match status" value="1"/>
</dbReference>
<accession>A0A8B8HYY8</accession>
<proteinExistence type="predicted"/>
<dbReference type="PROSITE" id="PS50191">
    <property type="entry name" value="CRAL_TRIO"/>
    <property type="match status" value="1"/>
</dbReference>
<evidence type="ECO:0000313" key="2">
    <source>
        <dbReference type="Proteomes" id="UP001652626"/>
    </source>
</evidence>
<organism evidence="2 3">
    <name type="scientific">Vanessa tameamea</name>
    <name type="common">Kamehameha butterfly</name>
    <dbReference type="NCBI Taxonomy" id="334116"/>
    <lineage>
        <taxon>Eukaryota</taxon>
        <taxon>Metazoa</taxon>
        <taxon>Ecdysozoa</taxon>
        <taxon>Arthropoda</taxon>
        <taxon>Hexapoda</taxon>
        <taxon>Insecta</taxon>
        <taxon>Pterygota</taxon>
        <taxon>Neoptera</taxon>
        <taxon>Endopterygota</taxon>
        <taxon>Lepidoptera</taxon>
        <taxon>Glossata</taxon>
        <taxon>Ditrysia</taxon>
        <taxon>Papilionoidea</taxon>
        <taxon>Nymphalidae</taxon>
        <taxon>Nymphalinae</taxon>
        <taxon>Vanessa</taxon>
    </lineage>
</organism>
<dbReference type="GeneID" id="113395579"/>
<protein>
    <submittedName>
        <fullName evidence="3">Clavesin-1-like</fullName>
    </submittedName>
</protein>
<name>A0A8B8HYY8_VANTA</name>
<dbReference type="OMA" id="WEEGCIN"/>
<dbReference type="PANTHER" id="PTHR10174:SF213">
    <property type="entry name" value="CRAL-TRIO DOMAIN-CONTAINING PROTEIN"/>
    <property type="match status" value="1"/>
</dbReference>
<dbReference type="RefSeq" id="XP_026488981.2">
    <property type="nucleotide sequence ID" value="XM_026633196.2"/>
</dbReference>
<reference evidence="3" key="1">
    <citation type="submission" date="2025-08" db="UniProtKB">
        <authorList>
            <consortium name="RefSeq"/>
        </authorList>
    </citation>
    <scope>IDENTIFICATION</scope>
    <source>
        <tissue evidence="3">Whole body</tissue>
    </source>
</reference>
<keyword evidence="2" id="KW-1185">Reference proteome</keyword>
<sequence>MMMSGQIQAFPLEKEYGKNPDISREDINKLREWLKTQPHLPEEYITDLDLILIYFCCEKSAEVSKQVLDLHFTLRTLLTTWFKDREVDKKIINALNTILIAPLPAPTVNGYKAIYSRLIDGDPKRYIFGDIIRAFMMVFDLLQYEEGTWPGFVLLIDMDLASMGHLAKIDISLLKQVLFFHQECMLVKLKELHFLNAPYFMDKVMTLLKPFMKKSLMDIIKVHERGSDSLYKYVQKNSFPKESGGNYKDNITLRDEIIRRLENNKQYFTDESRRRVNESLRPSGKKTIEGLFGIEGSFKKLDID</sequence>